<reference evidence="2 3" key="1">
    <citation type="submission" date="2018-10" db="EMBL/GenBank/DDBJ databases">
        <title>Isolation from soil.</title>
        <authorList>
            <person name="Hu J."/>
        </authorList>
    </citation>
    <scope>NUCLEOTIDE SEQUENCE [LARGE SCALE GENOMIC DNA]</scope>
    <source>
        <strain evidence="2 3">NEAU-Ht49</strain>
    </source>
</reference>
<organism evidence="2 3">
    <name type="scientific">Actinomadura harenae</name>
    <dbReference type="NCBI Taxonomy" id="2483351"/>
    <lineage>
        <taxon>Bacteria</taxon>
        <taxon>Bacillati</taxon>
        <taxon>Actinomycetota</taxon>
        <taxon>Actinomycetes</taxon>
        <taxon>Streptosporangiales</taxon>
        <taxon>Thermomonosporaceae</taxon>
        <taxon>Actinomadura</taxon>
    </lineage>
</organism>
<sequence>MVNEPKWRTSSYSAQEGGQCVELAALNTVVGVRDSKNLAQGHLEVSRAELGKLVSRIKRD</sequence>
<proteinExistence type="predicted"/>
<evidence type="ECO:0000313" key="2">
    <source>
        <dbReference type="EMBL" id="RMI37500.1"/>
    </source>
</evidence>
<dbReference type="Pfam" id="PF04149">
    <property type="entry name" value="DUF397"/>
    <property type="match status" value="1"/>
</dbReference>
<dbReference type="Proteomes" id="UP000282674">
    <property type="component" value="Unassembled WGS sequence"/>
</dbReference>
<comment type="caution">
    <text evidence="2">The sequence shown here is derived from an EMBL/GenBank/DDBJ whole genome shotgun (WGS) entry which is preliminary data.</text>
</comment>
<accession>A0A3M2LKY5</accession>
<evidence type="ECO:0000259" key="1">
    <source>
        <dbReference type="Pfam" id="PF04149"/>
    </source>
</evidence>
<dbReference type="EMBL" id="RFFG01000105">
    <property type="protein sequence ID" value="RMI37500.1"/>
    <property type="molecule type" value="Genomic_DNA"/>
</dbReference>
<evidence type="ECO:0000313" key="3">
    <source>
        <dbReference type="Proteomes" id="UP000282674"/>
    </source>
</evidence>
<dbReference type="InterPro" id="IPR007278">
    <property type="entry name" value="DUF397"/>
</dbReference>
<dbReference type="AlphaFoldDB" id="A0A3M2LKY5"/>
<keyword evidence="3" id="KW-1185">Reference proteome</keyword>
<protein>
    <submittedName>
        <fullName evidence="2">DUF397 domain-containing protein</fullName>
    </submittedName>
</protein>
<dbReference type="OrthoDB" id="4332861at2"/>
<feature type="domain" description="DUF397" evidence="1">
    <location>
        <begin position="6"/>
        <end position="58"/>
    </location>
</feature>
<name>A0A3M2LKY5_9ACTN</name>
<gene>
    <name evidence="2" type="ORF">EBO15_35645</name>
</gene>